<name>S3D944_OPHP1</name>
<dbReference type="HOGENOM" id="CLU_2334178_0_0_1"/>
<reference evidence="1 2" key="1">
    <citation type="journal article" date="2013" name="BMC Genomics">
        <title>The genome and transcriptome of the pine saprophyte Ophiostoma piceae, and a comparison with the bark beetle-associated pine pathogen Grosmannia clavigera.</title>
        <authorList>
            <person name="Haridas S."/>
            <person name="Wang Y."/>
            <person name="Lim L."/>
            <person name="Massoumi Alamouti S."/>
            <person name="Jackman S."/>
            <person name="Docking R."/>
            <person name="Robertson G."/>
            <person name="Birol I."/>
            <person name="Bohlmann J."/>
            <person name="Breuil C."/>
        </authorList>
    </citation>
    <scope>NUCLEOTIDE SEQUENCE [LARGE SCALE GENOMIC DNA]</scope>
    <source>
        <strain evidence="1 2">UAMH 11346</strain>
    </source>
</reference>
<evidence type="ECO:0000313" key="1">
    <source>
        <dbReference type="EMBL" id="EPE10015.1"/>
    </source>
</evidence>
<proteinExistence type="predicted"/>
<accession>S3D944</accession>
<dbReference type="VEuPathDB" id="FungiDB:F503_05110"/>
<dbReference type="EMBL" id="KE148146">
    <property type="protein sequence ID" value="EPE10015.1"/>
    <property type="molecule type" value="Genomic_DNA"/>
</dbReference>
<organism evidence="1 2">
    <name type="scientific">Ophiostoma piceae (strain UAMH 11346)</name>
    <name type="common">Sap stain fungus</name>
    <dbReference type="NCBI Taxonomy" id="1262450"/>
    <lineage>
        <taxon>Eukaryota</taxon>
        <taxon>Fungi</taxon>
        <taxon>Dikarya</taxon>
        <taxon>Ascomycota</taxon>
        <taxon>Pezizomycotina</taxon>
        <taxon>Sordariomycetes</taxon>
        <taxon>Sordariomycetidae</taxon>
        <taxon>Ophiostomatales</taxon>
        <taxon>Ophiostomataceae</taxon>
        <taxon>Ophiostoma</taxon>
    </lineage>
</organism>
<keyword evidence="2" id="KW-1185">Reference proteome</keyword>
<dbReference type="Proteomes" id="UP000016923">
    <property type="component" value="Unassembled WGS sequence"/>
</dbReference>
<evidence type="ECO:0000313" key="2">
    <source>
        <dbReference type="Proteomes" id="UP000016923"/>
    </source>
</evidence>
<gene>
    <name evidence="1" type="ORF">F503_05110</name>
</gene>
<sequence>MQGGSRSQGAVTQRIHRLFGQRGSEAACSSEAERRRGLRALGQVDAAADVVRCKVSRSGQDVKMHAAVLYYGPYRQYGRGWRLESGVEQEGDIALQDS</sequence>
<dbReference type="AlphaFoldDB" id="S3D944"/>
<protein>
    <submittedName>
        <fullName evidence="1">Uncharacterized protein</fullName>
    </submittedName>
</protein>